<sequence>MELYGHQQAYLFKEARDGMELPHFFAGPGLYGSGKTSPVEAVTGDQLIGYRPEVARATAALDFISVVGSAGASELELIPTAINSGTESDDRKTGLTRAELNVFLMQSCSCLPLT</sequence>
<keyword evidence="2" id="KW-1185">Reference proteome</keyword>
<accession>A0A1H5UQQ8</accession>
<protein>
    <submittedName>
        <fullName evidence="1">Uncharacterized protein</fullName>
    </submittedName>
</protein>
<dbReference type="EMBL" id="FNVA01000001">
    <property type="protein sequence ID" value="SEF77314.1"/>
    <property type="molecule type" value="Genomic_DNA"/>
</dbReference>
<dbReference type="AlphaFoldDB" id="A0A1H5UQQ8"/>
<name>A0A1H5UQQ8_9BACT</name>
<dbReference type="RefSeq" id="WP_103931955.1">
    <property type="nucleotide sequence ID" value="NZ_FNVA01000001.1"/>
</dbReference>
<organism evidence="1 2">
    <name type="scientific">Bryocella elongata</name>
    <dbReference type="NCBI Taxonomy" id="863522"/>
    <lineage>
        <taxon>Bacteria</taxon>
        <taxon>Pseudomonadati</taxon>
        <taxon>Acidobacteriota</taxon>
        <taxon>Terriglobia</taxon>
        <taxon>Terriglobales</taxon>
        <taxon>Acidobacteriaceae</taxon>
        <taxon>Bryocella</taxon>
    </lineage>
</organism>
<proteinExistence type="predicted"/>
<dbReference type="Proteomes" id="UP000236728">
    <property type="component" value="Unassembled WGS sequence"/>
</dbReference>
<evidence type="ECO:0000313" key="2">
    <source>
        <dbReference type="Proteomes" id="UP000236728"/>
    </source>
</evidence>
<gene>
    <name evidence="1" type="ORF">SAMN05421819_1138</name>
</gene>
<evidence type="ECO:0000313" key="1">
    <source>
        <dbReference type="EMBL" id="SEF77314.1"/>
    </source>
</evidence>
<reference evidence="1 2" key="1">
    <citation type="submission" date="2016-10" db="EMBL/GenBank/DDBJ databases">
        <authorList>
            <person name="de Groot N.N."/>
        </authorList>
    </citation>
    <scope>NUCLEOTIDE SEQUENCE [LARGE SCALE GENOMIC DNA]</scope>
    <source>
        <strain evidence="1 2">DSM 22489</strain>
    </source>
</reference>